<dbReference type="PROSITE" id="PS51755">
    <property type="entry name" value="OMPR_PHOB"/>
    <property type="match status" value="1"/>
</dbReference>
<dbReference type="CDD" id="cd00383">
    <property type="entry name" value="trans_reg_C"/>
    <property type="match status" value="1"/>
</dbReference>
<reference evidence="10" key="1">
    <citation type="submission" date="2022-01" db="EMBL/GenBank/DDBJ databases">
        <title>Jiella avicenniae sp. nov., a novel endophytic bacterium isolated from bark of Avicennia marina.</title>
        <authorList>
            <person name="Tuo L."/>
        </authorList>
    </citation>
    <scope>NUCLEOTIDE SEQUENCE</scope>
    <source>
        <strain evidence="10">CBK1P-4</strain>
    </source>
</reference>
<evidence type="ECO:0000256" key="5">
    <source>
        <dbReference type="ARBA" id="ARBA00023163"/>
    </source>
</evidence>
<evidence type="ECO:0000313" key="10">
    <source>
        <dbReference type="EMBL" id="MCE7026982.1"/>
    </source>
</evidence>
<dbReference type="InterPro" id="IPR036388">
    <property type="entry name" value="WH-like_DNA-bd_sf"/>
</dbReference>
<dbReference type="Proteomes" id="UP001139035">
    <property type="component" value="Unassembled WGS sequence"/>
</dbReference>
<dbReference type="AlphaFoldDB" id="A0A9X1T3K1"/>
<dbReference type="InterPro" id="IPR011006">
    <property type="entry name" value="CheY-like_superfamily"/>
</dbReference>
<dbReference type="GO" id="GO:0006355">
    <property type="term" value="P:regulation of DNA-templated transcription"/>
    <property type="evidence" value="ECO:0007669"/>
    <property type="project" value="InterPro"/>
</dbReference>
<dbReference type="FunFam" id="3.40.50.2300:FF:000002">
    <property type="entry name" value="DNA-binding response regulator PhoP"/>
    <property type="match status" value="1"/>
</dbReference>
<name>A0A9X1T3K1_9HYPH</name>
<keyword evidence="4 7" id="KW-0238">DNA-binding</keyword>
<dbReference type="Gene3D" id="6.10.250.690">
    <property type="match status" value="1"/>
</dbReference>
<feature type="DNA-binding region" description="OmpR/PhoB-type" evidence="7">
    <location>
        <begin position="125"/>
        <end position="223"/>
    </location>
</feature>
<keyword evidence="5" id="KW-0804">Transcription</keyword>
<comment type="caution">
    <text evidence="10">The sequence shown here is derived from an EMBL/GenBank/DDBJ whole genome shotgun (WGS) entry which is preliminary data.</text>
</comment>
<dbReference type="PANTHER" id="PTHR48111:SF76">
    <property type="entry name" value="TWO-COMPONENT RESPONSE REGULATOR"/>
    <property type="match status" value="1"/>
</dbReference>
<dbReference type="InterPro" id="IPR001867">
    <property type="entry name" value="OmpR/PhoB-type_DNA-bd"/>
</dbReference>
<evidence type="ECO:0000256" key="7">
    <source>
        <dbReference type="PROSITE-ProRule" id="PRU01091"/>
    </source>
</evidence>
<dbReference type="CDD" id="cd19935">
    <property type="entry name" value="REC_OmpR_CusR-like"/>
    <property type="match status" value="1"/>
</dbReference>
<dbReference type="GO" id="GO:0000976">
    <property type="term" value="F:transcription cis-regulatory region binding"/>
    <property type="evidence" value="ECO:0007669"/>
    <property type="project" value="TreeGrafter"/>
</dbReference>
<keyword evidence="2" id="KW-0902">Two-component regulatory system</keyword>
<dbReference type="PROSITE" id="PS50110">
    <property type="entry name" value="RESPONSE_REGULATORY"/>
    <property type="match status" value="1"/>
</dbReference>
<dbReference type="Pfam" id="PF00486">
    <property type="entry name" value="Trans_reg_C"/>
    <property type="match status" value="1"/>
</dbReference>
<dbReference type="InterPro" id="IPR001789">
    <property type="entry name" value="Sig_transdc_resp-reg_receiver"/>
</dbReference>
<accession>A0A9X1T3K1</accession>
<dbReference type="Gene3D" id="3.40.50.2300">
    <property type="match status" value="1"/>
</dbReference>
<dbReference type="Gene3D" id="1.10.10.10">
    <property type="entry name" value="Winged helix-like DNA-binding domain superfamily/Winged helix DNA-binding domain"/>
    <property type="match status" value="1"/>
</dbReference>
<keyword evidence="1 6" id="KW-0597">Phosphoprotein</keyword>
<feature type="domain" description="OmpR/PhoB-type" evidence="9">
    <location>
        <begin position="125"/>
        <end position="223"/>
    </location>
</feature>
<dbReference type="GO" id="GO:0005829">
    <property type="term" value="C:cytosol"/>
    <property type="evidence" value="ECO:0007669"/>
    <property type="project" value="TreeGrafter"/>
</dbReference>
<evidence type="ECO:0000313" key="11">
    <source>
        <dbReference type="Proteomes" id="UP001139035"/>
    </source>
</evidence>
<evidence type="ECO:0000256" key="1">
    <source>
        <dbReference type="ARBA" id="ARBA00022553"/>
    </source>
</evidence>
<feature type="domain" description="Response regulatory" evidence="8">
    <location>
        <begin position="2"/>
        <end position="116"/>
    </location>
</feature>
<evidence type="ECO:0000256" key="3">
    <source>
        <dbReference type="ARBA" id="ARBA00023015"/>
    </source>
</evidence>
<evidence type="ECO:0000259" key="8">
    <source>
        <dbReference type="PROSITE" id="PS50110"/>
    </source>
</evidence>
<dbReference type="GO" id="GO:0000156">
    <property type="term" value="F:phosphorelay response regulator activity"/>
    <property type="evidence" value="ECO:0007669"/>
    <property type="project" value="TreeGrafter"/>
</dbReference>
<evidence type="ECO:0000256" key="6">
    <source>
        <dbReference type="PROSITE-ProRule" id="PRU00169"/>
    </source>
</evidence>
<gene>
    <name evidence="10" type="ORF">LZD57_03175</name>
</gene>
<dbReference type="SUPFAM" id="SSF52172">
    <property type="entry name" value="CheY-like"/>
    <property type="match status" value="1"/>
</dbReference>
<dbReference type="InterPro" id="IPR039420">
    <property type="entry name" value="WalR-like"/>
</dbReference>
<keyword evidence="11" id="KW-1185">Reference proteome</keyword>
<dbReference type="SMART" id="SM00448">
    <property type="entry name" value="REC"/>
    <property type="match status" value="1"/>
</dbReference>
<feature type="modified residue" description="4-aspartylphosphate" evidence="6">
    <location>
        <position position="51"/>
    </location>
</feature>
<evidence type="ECO:0000259" key="9">
    <source>
        <dbReference type="PROSITE" id="PS51755"/>
    </source>
</evidence>
<dbReference type="Pfam" id="PF00072">
    <property type="entry name" value="Response_reg"/>
    <property type="match status" value="1"/>
</dbReference>
<dbReference type="FunFam" id="1.10.10.10:FF:000005">
    <property type="entry name" value="Two-component system response regulator"/>
    <property type="match status" value="1"/>
</dbReference>
<evidence type="ECO:0000256" key="4">
    <source>
        <dbReference type="ARBA" id="ARBA00023125"/>
    </source>
</evidence>
<dbReference type="SMART" id="SM00862">
    <property type="entry name" value="Trans_reg_C"/>
    <property type="match status" value="1"/>
</dbReference>
<evidence type="ECO:0000256" key="2">
    <source>
        <dbReference type="ARBA" id="ARBA00023012"/>
    </source>
</evidence>
<proteinExistence type="predicted"/>
<sequence length="225" mass="25263">MRILIIEDDREAASYLVKALKEAGHVADHAADGEEGLHVAETRGYDVLIVDRMLPKLDGLSIIAKLRESGHRTPVLILSALGQVDDRVKGLRAGGDDYLSKPFAIAELLARVEVLGRRRGAKDVETSYRVGDLELDRLSHEVRRAGKPVVLQPREFRLLEYLMKHAGQVVTRTMLLENVWDYHFDPQTNVIDVHISRLRSKIERDFGSPILHTVRGAGYIMRAGD</sequence>
<organism evidence="10 11">
    <name type="scientific">Jiella avicenniae</name>
    <dbReference type="NCBI Taxonomy" id="2907202"/>
    <lineage>
        <taxon>Bacteria</taxon>
        <taxon>Pseudomonadati</taxon>
        <taxon>Pseudomonadota</taxon>
        <taxon>Alphaproteobacteria</taxon>
        <taxon>Hyphomicrobiales</taxon>
        <taxon>Aurantimonadaceae</taxon>
        <taxon>Jiella</taxon>
    </lineage>
</organism>
<protein>
    <submittedName>
        <fullName evidence="10">Response regulator transcription factor</fullName>
    </submittedName>
</protein>
<dbReference type="PANTHER" id="PTHR48111">
    <property type="entry name" value="REGULATOR OF RPOS"/>
    <property type="match status" value="1"/>
</dbReference>
<dbReference type="EMBL" id="JAJUWU010000003">
    <property type="protein sequence ID" value="MCE7026982.1"/>
    <property type="molecule type" value="Genomic_DNA"/>
</dbReference>
<keyword evidence="3" id="KW-0805">Transcription regulation</keyword>
<dbReference type="GO" id="GO:0032993">
    <property type="term" value="C:protein-DNA complex"/>
    <property type="evidence" value="ECO:0007669"/>
    <property type="project" value="TreeGrafter"/>
</dbReference>